<dbReference type="InterPro" id="IPR027417">
    <property type="entry name" value="P-loop_NTPase"/>
</dbReference>
<sequence length="112" mass="12511">VGIRGAVMSLSSIINTVGNNKMVFSFLQNRRAMDKVENSTTLISLNADAHDPMFVRAIEHMTDGILSVTRVDDPNFSDPIQQVEIVMIKGKAELAGRKKRFRFFGGRIEDLD</sequence>
<feature type="non-terminal residue" evidence="1">
    <location>
        <position position="1"/>
    </location>
</feature>
<dbReference type="EMBL" id="LAZR01069433">
    <property type="protein sequence ID" value="KKK47712.1"/>
    <property type="molecule type" value="Genomic_DNA"/>
</dbReference>
<reference evidence="1" key="1">
    <citation type="journal article" date="2015" name="Nature">
        <title>Complex archaea that bridge the gap between prokaryotes and eukaryotes.</title>
        <authorList>
            <person name="Spang A."/>
            <person name="Saw J.H."/>
            <person name="Jorgensen S.L."/>
            <person name="Zaremba-Niedzwiedzka K."/>
            <person name="Martijn J."/>
            <person name="Lind A.E."/>
            <person name="van Eijk R."/>
            <person name="Schleper C."/>
            <person name="Guy L."/>
            <person name="Ettema T.J."/>
        </authorList>
    </citation>
    <scope>NUCLEOTIDE SEQUENCE</scope>
</reference>
<protein>
    <recommendedName>
        <fullName evidence="2">KaiC-like domain-containing protein</fullName>
    </recommendedName>
</protein>
<evidence type="ECO:0000313" key="1">
    <source>
        <dbReference type="EMBL" id="KKK47712.1"/>
    </source>
</evidence>
<proteinExistence type="predicted"/>
<dbReference type="AlphaFoldDB" id="A0A0F8VTP6"/>
<comment type="caution">
    <text evidence="1">The sequence shown here is derived from an EMBL/GenBank/DDBJ whole genome shotgun (WGS) entry which is preliminary data.</text>
</comment>
<evidence type="ECO:0008006" key="2">
    <source>
        <dbReference type="Google" id="ProtNLM"/>
    </source>
</evidence>
<dbReference type="Gene3D" id="3.40.50.300">
    <property type="entry name" value="P-loop containing nucleotide triphosphate hydrolases"/>
    <property type="match status" value="1"/>
</dbReference>
<accession>A0A0F8VTP6</accession>
<organism evidence="1">
    <name type="scientific">marine sediment metagenome</name>
    <dbReference type="NCBI Taxonomy" id="412755"/>
    <lineage>
        <taxon>unclassified sequences</taxon>
        <taxon>metagenomes</taxon>
        <taxon>ecological metagenomes</taxon>
    </lineage>
</organism>
<name>A0A0F8VTP6_9ZZZZ</name>
<gene>
    <name evidence="1" type="ORF">LCGC14_3152420</name>
</gene>